<dbReference type="EMBL" id="SSNZ01000001">
    <property type="protein sequence ID" value="THF53399.1"/>
    <property type="molecule type" value="Genomic_DNA"/>
</dbReference>
<proteinExistence type="predicted"/>
<dbReference type="Proteomes" id="UP000307507">
    <property type="component" value="Unassembled WGS sequence"/>
</dbReference>
<dbReference type="InterPro" id="IPR001130">
    <property type="entry name" value="TatD-like"/>
</dbReference>
<dbReference type="GO" id="GO:0016788">
    <property type="term" value="F:hydrolase activity, acting on ester bonds"/>
    <property type="evidence" value="ECO:0007669"/>
    <property type="project" value="InterPro"/>
</dbReference>
<dbReference type="Pfam" id="PF01026">
    <property type="entry name" value="TatD_DNase"/>
    <property type="match status" value="1"/>
</dbReference>
<dbReference type="PANTHER" id="PTHR46124">
    <property type="entry name" value="D-AMINOACYL-TRNA DEACYLASE"/>
    <property type="match status" value="1"/>
</dbReference>
<dbReference type="SUPFAM" id="SSF51556">
    <property type="entry name" value="Metallo-dependent hydrolases"/>
    <property type="match status" value="1"/>
</dbReference>
<dbReference type="AlphaFoldDB" id="A0A4S4A4I5"/>
<accession>A0A4S4A4I5</accession>
<dbReference type="OrthoDB" id="664222at2"/>
<gene>
    <name evidence="1" type="ORF">E6C50_04130</name>
</gene>
<comment type="caution">
    <text evidence="1">The sequence shown here is derived from an EMBL/GenBank/DDBJ whole genome shotgun (WGS) entry which is preliminary data.</text>
</comment>
<dbReference type="InterPro" id="IPR032466">
    <property type="entry name" value="Metal_Hydrolase"/>
</dbReference>
<name>A0A4S4A4I5_9FLAO</name>
<reference evidence="1 2" key="1">
    <citation type="submission" date="2019-04" db="EMBL/GenBank/DDBJ databases">
        <title>Flavobacterium sp. nov. isolated from construction timber.</title>
        <authorList>
            <person name="Lin S.-Y."/>
            <person name="Chang C.-T."/>
            <person name="Young C.-C."/>
        </authorList>
    </citation>
    <scope>NUCLEOTIDE SEQUENCE [LARGE SCALE GENOMIC DNA]</scope>
    <source>
        <strain evidence="1 2">CC-CTC003</strain>
    </source>
</reference>
<keyword evidence="2" id="KW-1185">Reference proteome</keyword>
<organism evidence="1 2">
    <name type="scientific">Flavobacterium supellecticarium</name>
    <dbReference type="NCBI Taxonomy" id="2565924"/>
    <lineage>
        <taxon>Bacteria</taxon>
        <taxon>Pseudomonadati</taxon>
        <taxon>Bacteroidota</taxon>
        <taxon>Flavobacteriia</taxon>
        <taxon>Flavobacteriales</taxon>
        <taxon>Flavobacteriaceae</taxon>
        <taxon>Flavobacterium</taxon>
    </lineage>
</organism>
<sequence>MMLYNLHTHKASGDPGVLEIVNQYPNELDPYVAFYSIGIHPWYAQADRLEDDLRIISDKLKEANCMALGECGLDKRIETDINKQLSVFERQLEVLEHNPKPVILHCVAAYQEVIAVKKQMKVEVPMIIHGFSKNYQVARSLLDNGFYLSFGKYLLRNPELESVFKAVPDDRFFLETDMVEETIFQVYKKAASIKSGAIEAMVAQNFKNVFDNNK</sequence>
<dbReference type="PANTHER" id="PTHR46124:SF2">
    <property type="entry name" value="D-AMINOACYL-TRNA DEACYLASE"/>
    <property type="match status" value="1"/>
</dbReference>
<protein>
    <submittedName>
        <fullName evidence="1">TatD family deoxyribonuclease</fullName>
    </submittedName>
</protein>
<evidence type="ECO:0000313" key="2">
    <source>
        <dbReference type="Proteomes" id="UP000307507"/>
    </source>
</evidence>
<evidence type="ECO:0000313" key="1">
    <source>
        <dbReference type="EMBL" id="THF53399.1"/>
    </source>
</evidence>
<dbReference type="Gene3D" id="3.20.20.140">
    <property type="entry name" value="Metal-dependent hydrolases"/>
    <property type="match status" value="1"/>
</dbReference>